<keyword evidence="4" id="KW-0687">Ribonucleoprotein</keyword>
<protein>
    <recommendedName>
        <fullName evidence="3 4">Small ribosomal subunit protein bS6</fullName>
    </recommendedName>
</protein>
<dbReference type="GO" id="GO:0005737">
    <property type="term" value="C:cytoplasm"/>
    <property type="evidence" value="ECO:0007669"/>
    <property type="project" value="UniProtKB-ARBA"/>
</dbReference>
<dbReference type="SUPFAM" id="SSF54995">
    <property type="entry name" value="Ribosomal protein S6"/>
    <property type="match status" value="1"/>
</dbReference>
<accession>A0A4P6JWP9</accession>
<dbReference type="OrthoDB" id="9812702at2"/>
<dbReference type="PANTHER" id="PTHR21011">
    <property type="entry name" value="MITOCHONDRIAL 28S RIBOSOMAL PROTEIN S6"/>
    <property type="match status" value="1"/>
</dbReference>
<dbReference type="GO" id="GO:0003735">
    <property type="term" value="F:structural constituent of ribosome"/>
    <property type="evidence" value="ECO:0007669"/>
    <property type="project" value="InterPro"/>
</dbReference>
<dbReference type="KEGG" id="kbs:EPA93_30785"/>
<reference evidence="6 7" key="1">
    <citation type="submission" date="2019-01" db="EMBL/GenBank/DDBJ databases">
        <title>Ktedonosporobacter rubrisoli SCAWS-G2.</title>
        <authorList>
            <person name="Huang Y."/>
            <person name="Yan B."/>
        </authorList>
    </citation>
    <scope>NUCLEOTIDE SEQUENCE [LARGE SCALE GENOMIC DNA]</scope>
    <source>
        <strain evidence="6 7">SCAWS-G2</strain>
    </source>
</reference>
<dbReference type="Pfam" id="PF01250">
    <property type="entry name" value="Ribosomal_S6"/>
    <property type="match status" value="1"/>
</dbReference>
<keyword evidence="4" id="KW-0699">rRNA-binding</keyword>
<evidence type="ECO:0000256" key="5">
    <source>
        <dbReference type="SAM" id="MobiDB-lite"/>
    </source>
</evidence>
<dbReference type="GO" id="GO:1990904">
    <property type="term" value="C:ribonucleoprotein complex"/>
    <property type="evidence" value="ECO:0007669"/>
    <property type="project" value="UniProtKB-KW"/>
</dbReference>
<evidence type="ECO:0000256" key="1">
    <source>
        <dbReference type="ARBA" id="ARBA00009512"/>
    </source>
</evidence>
<dbReference type="AlphaFoldDB" id="A0A4P6JWP9"/>
<keyword evidence="4 6" id="KW-0689">Ribosomal protein</keyword>
<keyword evidence="4" id="KW-0694">RNA-binding</keyword>
<dbReference type="GO" id="GO:0006412">
    <property type="term" value="P:translation"/>
    <property type="evidence" value="ECO:0007669"/>
    <property type="project" value="UniProtKB-UniRule"/>
</dbReference>
<feature type="compositionally biased region" description="Low complexity" evidence="5">
    <location>
        <begin position="145"/>
        <end position="172"/>
    </location>
</feature>
<dbReference type="Proteomes" id="UP000290365">
    <property type="component" value="Chromosome"/>
</dbReference>
<dbReference type="InterPro" id="IPR000529">
    <property type="entry name" value="Ribosomal_bS6"/>
</dbReference>
<feature type="compositionally biased region" description="Low complexity" evidence="5">
    <location>
        <begin position="126"/>
        <end position="138"/>
    </location>
</feature>
<feature type="region of interest" description="Disordered" evidence="5">
    <location>
        <begin position="114"/>
        <end position="184"/>
    </location>
</feature>
<dbReference type="InterPro" id="IPR020814">
    <property type="entry name" value="Ribosomal_S6_plastid/chlpt"/>
</dbReference>
<sequence length="184" mass="20149">MTRDYELAFILNPEVSEEGTRAVLERVEQIVANYGGQIVKVNQWGRRRLAYPIERHRDGFYIFIDMILTPETVIELERMLKVSEVVLRHMVKKRDAKAVQKEREAHAAAAAAAEEKAAAEAREQAAAEAQEQVSAPAEATEEVPAEASAESATEAAPETETEAPSASSSETENVPSAVEQSVEA</sequence>
<comment type="similarity">
    <text evidence="1 4">Belongs to the bacterial ribosomal protein bS6 family.</text>
</comment>
<dbReference type="HAMAP" id="MF_00360">
    <property type="entry name" value="Ribosomal_bS6"/>
    <property type="match status" value="1"/>
</dbReference>
<dbReference type="GO" id="GO:0005840">
    <property type="term" value="C:ribosome"/>
    <property type="evidence" value="ECO:0007669"/>
    <property type="project" value="UniProtKB-KW"/>
</dbReference>
<proteinExistence type="inferred from homology"/>
<dbReference type="EMBL" id="CP035758">
    <property type="protein sequence ID" value="QBD80129.1"/>
    <property type="molecule type" value="Genomic_DNA"/>
</dbReference>
<dbReference type="GO" id="GO:0070181">
    <property type="term" value="F:small ribosomal subunit rRNA binding"/>
    <property type="evidence" value="ECO:0007669"/>
    <property type="project" value="TreeGrafter"/>
</dbReference>
<evidence type="ECO:0000256" key="2">
    <source>
        <dbReference type="ARBA" id="ARBA00035104"/>
    </source>
</evidence>
<feature type="compositionally biased region" description="Basic and acidic residues" evidence="5">
    <location>
        <begin position="114"/>
        <end position="125"/>
    </location>
</feature>
<organism evidence="6 7">
    <name type="scientific">Ktedonosporobacter rubrisoli</name>
    <dbReference type="NCBI Taxonomy" id="2509675"/>
    <lineage>
        <taxon>Bacteria</taxon>
        <taxon>Bacillati</taxon>
        <taxon>Chloroflexota</taxon>
        <taxon>Ktedonobacteria</taxon>
        <taxon>Ktedonobacterales</taxon>
        <taxon>Ktedonosporobacteraceae</taxon>
        <taxon>Ktedonosporobacter</taxon>
    </lineage>
</organism>
<dbReference type="PANTHER" id="PTHR21011:SF1">
    <property type="entry name" value="SMALL RIBOSOMAL SUBUNIT PROTEIN BS6M"/>
    <property type="match status" value="1"/>
</dbReference>
<evidence type="ECO:0000256" key="3">
    <source>
        <dbReference type="ARBA" id="ARBA00035294"/>
    </source>
</evidence>
<evidence type="ECO:0000256" key="4">
    <source>
        <dbReference type="HAMAP-Rule" id="MF_00360"/>
    </source>
</evidence>
<evidence type="ECO:0000313" key="6">
    <source>
        <dbReference type="EMBL" id="QBD80129.1"/>
    </source>
</evidence>
<dbReference type="InterPro" id="IPR035980">
    <property type="entry name" value="Ribosomal_bS6_sf"/>
</dbReference>
<keyword evidence="7" id="KW-1185">Reference proteome</keyword>
<dbReference type="InterPro" id="IPR014717">
    <property type="entry name" value="Transl_elong_EF1B/ribsomal_bS6"/>
</dbReference>
<evidence type="ECO:0000313" key="7">
    <source>
        <dbReference type="Proteomes" id="UP000290365"/>
    </source>
</evidence>
<dbReference type="RefSeq" id="WP_129891195.1">
    <property type="nucleotide sequence ID" value="NZ_CP035758.1"/>
</dbReference>
<name>A0A4P6JWP9_KTERU</name>
<dbReference type="NCBIfam" id="TIGR00166">
    <property type="entry name" value="S6"/>
    <property type="match status" value="1"/>
</dbReference>
<gene>
    <name evidence="4 6" type="primary">rpsF</name>
    <name evidence="6" type="ORF">EPA93_30785</name>
</gene>
<dbReference type="CDD" id="cd00473">
    <property type="entry name" value="bS6"/>
    <property type="match status" value="1"/>
</dbReference>
<comment type="function">
    <text evidence="2 4">Binds together with bS18 to 16S ribosomal RNA.</text>
</comment>
<dbReference type="Gene3D" id="3.30.70.60">
    <property type="match status" value="1"/>
</dbReference>